<keyword evidence="2" id="KW-0677">Repeat</keyword>
<reference evidence="5 6" key="1">
    <citation type="submission" date="2018-11" db="EMBL/GenBank/DDBJ databases">
        <title>Genome sequencing and assembly of Clostridium tagluense strain A121.</title>
        <authorList>
            <person name="Murakami T."/>
            <person name="Segawa T."/>
            <person name="Shcherbakova V.A."/>
            <person name="Mori H."/>
            <person name="Yoshimura Y."/>
        </authorList>
    </citation>
    <scope>NUCLEOTIDE SEQUENCE [LARGE SCALE GENOMIC DNA]</scope>
    <source>
        <strain evidence="5 6">A121</strain>
    </source>
</reference>
<keyword evidence="3" id="KW-0732">Signal</keyword>
<evidence type="ECO:0000313" key="6">
    <source>
        <dbReference type="Proteomes" id="UP000287872"/>
    </source>
</evidence>
<evidence type="ECO:0000313" key="5">
    <source>
        <dbReference type="EMBL" id="GCD09875.1"/>
    </source>
</evidence>
<feature type="domain" description="Rhodanese" evidence="4">
    <location>
        <begin position="333"/>
        <end position="454"/>
    </location>
</feature>
<dbReference type="PROSITE" id="PS50206">
    <property type="entry name" value="RHODANESE_3"/>
    <property type="match status" value="3"/>
</dbReference>
<dbReference type="SUPFAM" id="SSF52821">
    <property type="entry name" value="Rhodanese/Cell cycle control phosphatase"/>
    <property type="match status" value="3"/>
</dbReference>
<feature type="domain" description="Rhodanese" evidence="4">
    <location>
        <begin position="55"/>
        <end position="163"/>
    </location>
</feature>
<dbReference type="Proteomes" id="UP000287872">
    <property type="component" value="Unassembled WGS sequence"/>
</dbReference>
<comment type="caution">
    <text evidence="5">The sequence shown here is derived from an EMBL/GenBank/DDBJ whole genome shotgun (WGS) entry which is preliminary data.</text>
</comment>
<dbReference type="PANTHER" id="PTHR11364:SF27">
    <property type="entry name" value="SULFURTRANSFERASE"/>
    <property type="match status" value="1"/>
</dbReference>
<proteinExistence type="predicted"/>
<dbReference type="GO" id="GO:0004792">
    <property type="term" value="F:thiosulfate-cyanide sulfurtransferase activity"/>
    <property type="evidence" value="ECO:0007669"/>
    <property type="project" value="TreeGrafter"/>
</dbReference>
<dbReference type="OrthoDB" id="9770030at2"/>
<keyword evidence="6" id="KW-1185">Reference proteome</keyword>
<evidence type="ECO:0000259" key="4">
    <source>
        <dbReference type="PROSITE" id="PS50206"/>
    </source>
</evidence>
<feature type="signal peptide" evidence="3">
    <location>
        <begin position="1"/>
        <end position="20"/>
    </location>
</feature>
<dbReference type="RefSeq" id="WP_124999718.1">
    <property type="nucleotide sequence ID" value="NZ_BHYK01000007.1"/>
</dbReference>
<evidence type="ECO:0000256" key="1">
    <source>
        <dbReference type="ARBA" id="ARBA00022679"/>
    </source>
</evidence>
<dbReference type="PROSITE" id="PS51257">
    <property type="entry name" value="PROKAR_LIPOPROTEIN"/>
    <property type="match status" value="1"/>
</dbReference>
<gene>
    <name evidence="5" type="ORF">Ctaglu_14980</name>
</gene>
<accession>A0A401UK44</accession>
<feature type="domain" description="Rhodanese" evidence="4">
    <location>
        <begin position="190"/>
        <end position="299"/>
    </location>
</feature>
<protein>
    <submittedName>
        <fullName evidence="5">Thiosulfate sulfurtransferase</fullName>
    </submittedName>
</protein>
<name>A0A401UK44_9CLOT</name>
<dbReference type="PANTHER" id="PTHR11364">
    <property type="entry name" value="THIOSULFATE SULFERTANSFERASE"/>
    <property type="match status" value="1"/>
</dbReference>
<dbReference type="InterPro" id="IPR036873">
    <property type="entry name" value="Rhodanese-like_dom_sf"/>
</dbReference>
<organism evidence="5 6">
    <name type="scientific">Clostridium tagluense</name>
    <dbReference type="NCBI Taxonomy" id="360422"/>
    <lineage>
        <taxon>Bacteria</taxon>
        <taxon>Bacillati</taxon>
        <taxon>Bacillota</taxon>
        <taxon>Clostridia</taxon>
        <taxon>Eubacteriales</taxon>
        <taxon>Clostridiaceae</taxon>
        <taxon>Clostridium</taxon>
    </lineage>
</organism>
<dbReference type="CDD" id="cd01449">
    <property type="entry name" value="TST_Repeat_2"/>
    <property type="match status" value="1"/>
</dbReference>
<dbReference type="InterPro" id="IPR001763">
    <property type="entry name" value="Rhodanese-like_dom"/>
</dbReference>
<sequence length="461" mass="50908">MKKFTKLTLATLITVTTAMSFIGCSNNKEVKKDTTTNSASGIKSISTKDLKDKLGNKDWVIVDTRSNDAFNGWKLDAVVRGGHIKGATDFSANWLKVEDKEKDKILEKALKTKNILGDKNVVLCDANGKDTQAVAAYLKQKGIINIYTYDVKQWAADNSLPMESYANYQMLVPPSFVNDLVNGKKPETYTNDKYKIFEVAWGEASKDKDYVKGHIKGAVHINTDEIESAPLWSINSDAALQTFAEKNGLTPDTTIVLYGPDPMASFRIAAIAKYIGVKDVRVLNGGTAAFRNAGYETETISNAKKPVSSFGASVPVNKGYIIDINSAKEILADKASSKLVDIRSWDEYTGKISGYSDLKFMGRPAGSTWGHAGSDANHLQDYRNIDNTMRNKDEILAMWKEQGITPDQRLSFFCGSGWRAAEVLTYADVMGLKNISLYSNGWYEWSSSPKNPIEKGEPKTK</sequence>
<dbReference type="EMBL" id="BHYK01000007">
    <property type="protein sequence ID" value="GCD09875.1"/>
    <property type="molecule type" value="Genomic_DNA"/>
</dbReference>
<evidence type="ECO:0000256" key="3">
    <source>
        <dbReference type="SAM" id="SignalP"/>
    </source>
</evidence>
<dbReference type="SMART" id="SM00450">
    <property type="entry name" value="RHOD"/>
    <property type="match status" value="3"/>
</dbReference>
<dbReference type="AlphaFoldDB" id="A0A401UK44"/>
<feature type="chain" id="PRO_5038580937" evidence="3">
    <location>
        <begin position="21"/>
        <end position="461"/>
    </location>
</feature>
<dbReference type="Pfam" id="PF00581">
    <property type="entry name" value="Rhodanese"/>
    <property type="match status" value="3"/>
</dbReference>
<evidence type="ECO:0000256" key="2">
    <source>
        <dbReference type="ARBA" id="ARBA00022737"/>
    </source>
</evidence>
<dbReference type="Gene3D" id="3.40.250.10">
    <property type="entry name" value="Rhodanese-like domain"/>
    <property type="match status" value="3"/>
</dbReference>
<dbReference type="InterPro" id="IPR045078">
    <property type="entry name" value="TST/MPST-like"/>
</dbReference>
<keyword evidence="1 5" id="KW-0808">Transferase</keyword>